<feature type="transmembrane region" description="Helical" evidence="6">
    <location>
        <begin position="163"/>
        <end position="186"/>
    </location>
</feature>
<dbReference type="OrthoDB" id="364779at2759"/>
<sequence>MFSTKKNGMDNGPLLIEEAYSGEPVNEYLIKERKSDSKIIKRPLRQHIHNARALFSEVFMPQGYPQTVSSDYLEYQKWDTLQAFASSQNGALATLAVLKGVGVGNEQATVLAAALTWLLKDGVGMIARIVFAWARGSRLDSDNKQWRLIADFLNDFSFMVELFASYLPGMFFAPFACFACFVRAIVDVSGRTTRMAVVRHQARRDNLADVAAKDGSQETLVNVFSLLCSLILLPTVEGNPLLIWLFYFSFTYVHLYSNYRAAKSLEFDTLNQARFHIAVRHFLKCGSAPSIKLCNAEEPILVPLIKSYSHLNLGCPLHSLPKYVNVLEFLTKENGENKKEGKDISWKWTNLNLKVLCLVDNIEKIAWMVIVDGATQEDMFNSLFCIEYFGLTKSWPTEEKIRKFRESMTDQGWSLQTNQLNIDEWRFNKSNDCLPKKEN</sequence>
<evidence type="ECO:0000313" key="9">
    <source>
        <dbReference type="Proteomes" id="UP000605970"/>
    </source>
</evidence>
<comment type="subcellular location">
    <subcellularLocation>
        <location evidence="1">Membrane</location>
    </subcellularLocation>
</comment>
<feature type="transmembrane region" description="Helical" evidence="6">
    <location>
        <begin position="219"/>
        <end position="236"/>
    </location>
</feature>
<evidence type="ECO:0000256" key="6">
    <source>
        <dbReference type="SAM" id="Phobius"/>
    </source>
</evidence>
<gene>
    <name evidence="8" type="ORF">Mgra_00002029</name>
</gene>
<dbReference type="Proteomes" id="UP000605970">
    <property type="component" value="Unassembled WGS sequence"/>
</dbReference>
<keyword evidence="3 6" id="KW-0812">Transmembrane</keyword>
<evidence type="ECO:0000256" key="3">
    <source>
        <dbReference type="ARBA" id="ARBA00022692"/>
    </source>
</evidence>
<evidence type="ECO:0000259" key="7">
    <source>
        <dbReference type="Pfam" id="PF04884"/>
    </source>
</evidence>
<organism evidence="8 9">
    <name type="scientific">Meloidogyne graminicola</name>
    <dbReference type="NCBI Taxonomy" id="189291"/>
    <lineage>
        <taxon>Eukaryota</taxon>
        <taxon>Metazoa</taxon>
        <taxon>Ecdysozoa</taxon>
        <taxon>Nematoda</taxon>
        <taxon>Chromadorea</taxon>
        <taxon>Rhabditida</taxon>
        <taxon>Tylenchina</taxon>
        <taxon>Tylenchomorpha</taxon>
        <taxon>Tylenchoidea</taxon>
        <taxon>Meloidogynidae</taxon>
        <taxon>Meloidogyninae</taxon>
        <taxon>Meloidogyne</taxon>
    </lineage>
</organism>
<name>A0A8S9ZY91_9BILA</name>
<dbReference type="PANTHER" id="PTHR12770:SF31">
    <property type="entry name" value="RUS FAMILY MEMBER 1"/>
    <property type="match status" value="1"/>
</dbReference>
<evidence type="ECO:0000256" key="5">
    <source>
        <dbReference type="ARBA" id="ARBA00023136"/>
    </source>
</evidence>
<comment type="caution">
    <text evidence="8">The sequence shown here is derived from an EMBL/GenBank/DDBJ whole genome shotgun (WGS) entry which is preliminary data.</text>
</comment>
<reference evidence="8" key="1">
    <citation type="journal article" date="2020" name="Ecol. Evol.">
        <title>Genome structure and content of the rice root-knot nematode (Meloidogyne graminicola).</title>
        <authorList>
            <person name="Phan N.T."/>
            <person name="Danchin E.G.J."/>
            <person name="Klopp C."/>
            <person name="Perfus-Barbeoch L."/>
            <person name="Kozlowski D.K."/>
            <person name="Koutsovoulos G.D."/>
            <person name="Lopez-Roques C."/>
            <person name="Bouchez O."/>
            <person name="Zahm M."/>
            <person name="Besnard G."/>
            <person name="Bellafiore S."/>
        </authorList>
    </citation>
    <scope>NUCLEOTIDE SEQUENCE</scope>
    <source>
        <strain evidence="8">VN-18</strain>
    </source>
</reference>
<evidence type="ECO:0000256" key="2">
    <source>
        <dbReference type="ARBA" id="ARBA00007558"/>
    </source>
</evidence>
<comment type="similarity">
    <text evidence="2">Belongs to the RUS1 family.</text>
</comment>
<evidence type="ECO:0000256" key="1">
    <source>
        <dbReference type="ARBA" id="ARBA00004370"/>
    </source>
</evidence>
<protein>
    <recommendedName>
        <fullName evidence="7">Protein root UVB sensitive/RUS domain-containing protein</fullName>
    </recommendedName>
</protein>
<dbReference type="GO" id="GO:0016020">
    <property type="term" value="C:membrane"/>
    <property type="evidence" value="ECO:0007669"/>
    <property type="project" value="UniProtKB-SubCell"/>
</dbReference>
<keyword evidence="9" id="KW-1185">Reference proteome</keyword>
<feature type="domain" description="Protein root UVB sensitive/RUS" evidence="7">
    <location>
        <begin position="47"/>
        <end position="284"/>
    </location>
</feature>
<dbReference type="Pfam" id="PF04884">
    <property type="entry name" value="UVB_sens_prot"/>
    <property type="match status" value="1"/>
</dbReference>
<dbReference type="InterPro" id="IPR006968">
    <property type="entry name" value="RUS_fam"/>
</dbReference>
<dbReference type="AlphaFoldDB" id="A0A8S9ZY91"/>
<evidence type="ECO:0000256" key="4">
    <source>
        <dbReference type="ARBA" id="ARBA00022989"/>
    </source>
</evidence>
<proteinExistence type="inferred from homology"/>
<evidence type="ECO:0000313" key="8">
    <source>
        <dbReference type="EMBL" id="KAF7638651.1"/>
    </source>
</evidence>
<keyword evidence="5 6" id="KW-0472">Membrane</keyword>
<dbReference type="EMBL" id="JABEBT010000011">
    <property type="protein sequence ID" value="KAF7638651.1"/>
    <property type="molecule type" value="Genomic_DNA"/>
</dbReference>
<keyword evidence="4 6" id="KW-1133">Transmembrane helix</keyword>
<accession>A0A8S9ZY91</accession>
<dbReference type="InterPro" id="IPR054549">
    <property type="entry name" value="UVB_sens_RUS_dom"/>
</dbReference>
<dbReference type="PANTHER" id="PTHR12770">
    <property type="entry name" value="RUS1 FAMILY PROTEIN C16ORF58"/>
    <property type="match status" value="1"/>
</dbReference>